<dbReference type="CDD" id="cd18791">
    <property type="entry name" value="SF2_C_RHA"/>
    <property type="match status" value="1"/>
</dbReference>
<dbReference type="InterPro" id="IPR048333">
    <property type="entry name" value="HA2_WH"/>
</dbReference>
<dbReference type="Pfam" id="PF21010">
    <property type="entry name" value="HA2_C"/>
    <property type="match status" value="1"/>
</dbReference>
<dbReference type="PROSITE" id="PS51194">
    <property type="entry name" value="HELICASE_CTER"/>
    <property type="match status" value="1"/>
</dbReference>
<organism evidence="12 13">
    <name type="scientific">Smittium culicis</name>
    <dbReference type="NCBI Taxonomy" id="133412"/>
    <lineage>
        <taxon>Eukaryota</taxon>
        <taxon>Fungi</taxon>
        <taxon>Fungi incertae sedis</taxon>
        <taxon>Zoopagomycota</taxon>
        <taxon>Kickxellomycotina</taxon>
        <taxon>Harpellomycetes</taxon>
        <taxon>Harpellales</taxon>
        <taxon>Legeriomycetaceae</taxon>
        <taxon>Smittium</taxon>
    </lineage>
</organism>
<keyword evidence="5 12" id="KW-0347">Helicase</keyword>
<sequence length="1084" mass="123525">MSLQQWVSDKLIKLTGVSSNEVVDYVISLAQRIDSPSGLKKELQRLSIVTEQDDDFSLQLYNKTSTSKRSKASNSTSKSKKNNQKDAPAKYIPDFSPSFEDTETEVNKLQSSKSSLKKSSDPVSKGTTRSRTTAQDSWESNEAEELIREENIKRAKFKKDSSKNEQYNSDDEDEYTKAEKEMEKDALERDEFDKRLKEKDKSKTKKIVQDSSLPSTSDILDKRALANNKELRNQFLPDLRERSRQQYLNLREEQQLELLEREIKEEEFLFSSEKLTEREMAELEYKKKVLSLAKERKNLSTVNDGYSMPEDYITEKGEIDKKKKEAALFGRYVEPDSDATAFISEQEQWEKHQIEKSLHKPSKKIGSSDIVVEKEYDYVLDTDAIDFVMEETLFEEAKADELHKFLDEAERKKSTIKEVRDSLPIFKFREQLLDAVENFPILIIVGETGSGKTTQLPQYLYEAGYCKDGKKVGCTQPRRVAAMSVAARVAEETGTKIGHQVGYSIRFEDCTSDKTRIKYMTDGMLLREFMTEPDLAGYSCLMIDEAHERTLHTDILFALVKDIARFRPDLKLLISSATMDAQKFSEYFDDAPIFKIPGRPYPVEIYNTKAPEANYLTAAVTTVLQIHASQPKGDILVFLTGQDEIEQAMESLKVACRALGSKINELIVCPIYSNLPSELQAKIFDPTPEGSRKVILATNIAETSITIDGIVYVIDPGFVKQNSYNPRSGIESLQVVPCSRASANQRSGRAGRVGPGKCFRLYTQHAYMNELDDNTAPEILRVNLSSVVLTLKCLGINNLIKFDFMDPPSPELLKLALEQLYALGALNDKGDMTKMGRRMAEFPMDPMMSRALLASEQYNCANEMATIISMLSVSGSVFYRPKDKKLFADRAHANFVIPGGGDHLALLNCYNQFVESGYNMQWCNENFIQYRSMTRARDTRDQLIGLMERVEIYTRESDNIDGGDIGELKSRNLNPQEISDKSEDIRKSLTAGFFFNSAKLGKSKEGYSTVKRQHTVYIHPSSVLFEVKPTWILYFELVLTSKEYMRQIVEIDPKWLVELAPHFYSKQEIEDSSKKKMPITKRIK</sequence>
<evidence type="ECO:0000259" key="11">
    <source>
        <dbReference type="PROSITE" id="PS51194"/>
    </source>
</evidence>
<evidence type="ECO:0000256" key="7">
    <source>
        <dbReference type="ARBA" id="ARBA00023187"/>
    </source>
</evidence>
<comment type="caution">
    <text evidence="12">The sequence shown here is derived from an EMBL/GenBank/DDBJ whole genome shotgun (WGS) entry which is preliminary data.</text>
</comment>
<evidence type="ECO:0000256" key="1">
    <source>
        <dbReference type="ARBA" id="ARBA00012552"/>
    </source>
</evidence>
<dbReference type="GO" id="GO:0003723">
    <property type="term" value="F:RNA binding"/>
    <property type="evidence" value="ECO:0007669"/>
    <property type="project" value="TreeGrafter"/>
</dbReference>
<dbReference type="OrthoDB" id="10253254at2759"/>
<dbReference type="GO" id="GO:0006397">
    <property type="term" value="P:mRNA processing"/>
    <property type="evidence" value="ECO:0007669"/>
    <property type="project" value="UniProtKB-KW"/>
</dbReference>
<feature type="compositionally biased region" description="Basic and acidic residues" evidence="9">
    <location>
        <begin position="145"/>
        <end position="163"/>
    </location>
</feature>
<evidence type="ECO:0000313" key="13">
    <source>
        <dbReference type="Proteomes" id="UP000187283"/>
    </source>
</evidence>
<gene>
    <name evidence="12" type="ORF">AYI70_g3598</name>
</gene>
<reference evidence="12 13" key="1">
    <citation type="submission" date="2017-01" db="EMBL/GenBank/DDBJ databases">
        <authorList>
            <person name="Mah S.A."/>
            <person name="Swanson W.J."/>
            <person name="Moy G.W."/>
            <person name="Vacquier V.D."/>
        </authorList>
    </citation>
    <scope>NUCLEOTIDE SEQUENCE [LARGE SCALE GENOMIC DNA]</scope>
    <source>
        <strain evidence="12 13">GSMNP</strain>
    </source>
</reference>
<name>A0A1R1Y394_9FUNG</name>
<dbReference type="FunFam" id="3.40.50.300:FF:000594">
    <property type="entry name" value="Pre-mRNA-splicing factor ATP-dependent RNA helicase"/>
    <property type="match status" value="1"/>
</dbReference>
<dbReference type="GO" id="GO:0008380">
    <property type="term" value="P:RNA splicing"/>
    <property type="evidence" value="ECO:0007669"/>
    <property type="project" value="UniProtKB-KW"/>
</dbReference>
<dbReference type="GO" id="GO:0005524">
    <property type="term" value="F:ATP binding"/>
    <property type="evidence" value="ECO:0007669"/>
    <property type="project" value="UniProtKB-KW"/>
</dbReference>
<dbReference type="PROSITE" id="PS00690">
    <property type="entry name" value="DEAH_ATP_HELICASE"/>
    <property type="match status" value="1"/>
</dbReference>
<feature type="compositionally biased region" description="Polar residues" evidence="9">
    <location>
        <begin position="209"/>
        <end position="218"/>
    </location>
</feature>
<dbReference type="SUPFAM" id="SSF52540">
    <property type="entry name" value="P-loop containing nucleoside triphosphate hydrolases"/>
    <property type="match status" value="1"/>
</dbReference>
<feature type="compositionally biased region" description="Polar residues" evidence="9">
    <location>
        <begin position="121"/>
        <end position="138"/>
    </location>
</feature>
<keyword evidence="6" id="KW-0067">ATP-binding</keyword>
<dbReference type="EMBL" id="LSSN01001057">
    <property type="protein sequence ID" value="OMJ21224.1"/>
    <property type="molecule type" value="Genomic_DNA"/>
</dbReference>
<comment type="catalytic activity">
    <reaction evidence="8">
        <text>ATP + H2O = ADP + phosphate + H(+)</text>
        <dbReference type="Rhea" id="RHEA:13065"/>
        <dbReference type="ChEBI" id="CHEBI:15377"/>
        <dbReference type="ChEBI" id="CHEBI:15378"/>
        <dbReference type="ChEBI" id="CHEBI:30616"/>
        <dbReference type="ChEBI" id="CHEBI:43474"/>
        <dbReference type="ChEBI" id="CHEBI:456216"/>
        <dbReference type="EC" id="3.6.4.13"/>
    </reaction>
</comment>
<evidence type="ECO:0000256" key="4">
    <source>
        <dbReference type="ARBA" id="ARBA00022801"/>
    </source>
</evidence>
<dbReference type="STRING" id="133412.A0A1R1Y394"/>
<keyword evidence="13" id="KW-1185">Reference proteome</keyword>
<dbReference type="InterPro" id="IPR001650">
    <property type="entry name" value="Helicase_C-like"/>
</dbReference>
<dbReference type="PANTHER" id="PTHR18934">
    <property type="entry name" value="ATP-DEPENDENT RNA HELICASE"/>
    <property type="match status" value="1"/>
</dbReference>
<dbReference type="Pfam" id="PF00270">
    <property type="entry name" value="DEAD"/>
    <property type="match status" value="1"/>
</dbReference>
<dbReference type="InterPro" id="IPR007502">
    <property type="entry name" value="Helicase-assoc_dom"/>
</dbReference>
<feature type="compositionally biased region" description="Basic and acidic residues" evidence="9">
    <location>
        <begin position="175"/>
        <end position="201"/>
    </location>
</feature>
<dbReference type="InterPro" id="IPR011545">
    <property type="entry name" value="DEAD/DEAH_box_helicase_dom"/>
</dbReference>
<dbReference type="GO" id="GO:0016787">
    <property type="term" value="F:hydrolase activity"/>
    <property type="evidence" value="ECO:0007669"/>
    <property type="project" value="UniProtKB-KW"/>
</dbReference>
<dbReference type="SMART" id="SM00487">
    <property type="entry name" value="DEXDc"/>
    <property type="match status" value="1"/>
</dbReference>
<dbReference type="PANTHER" id="PTHR18934:SF83">
    <property type="entry name" value="PRE-MRNA-SPLICING FACTOR ATP-DEPENDENT RNA HELICASE DHX16"/>
    <property type="match status" value="1"/>
</dbReference>
<dbReference type="Pfam" id="PF04408">
    <property type="entry name" value="WHD_HA2"/>
    <property type="match status" value="1"/>
</dbReference>
<evidence type="ECO:0000256" key="5">
    <source>
        <dbReference type="ARBA" id="ARBA00022806"/>
    </source>
</evidence>
<dbReference type="Pfam" id="PF07717">
    <property type="entry name" value="OB_NTP_bind"/>
    <property type="match status" value="1"/>
</dbReference>
<dbReference type="GO" id="GO:0005684">
    <property type="term" value="C:U2-type spliceosomal complex"/>
    <property type="evidence" value="ECO:0007669"/>
    <property type="project" value="UniProtKB-ARBA"/>
</dbReference>
<dbReference type="SMART" id="SM00490">
    <property type="entry name" value="HELICc"/>
    <property type="match status" value="1"/>
</dbReference>
<dbReference type="InterPro" id="IPR011709">
    <property type="entry name" value="DEAD-box_helicase_OB_fold"/>
</dbReference>
<dbReference type="Pfam" id="PF00271">
    <property type="entry name" value="Helicase_C"/>
    <property type="match status" value="1"/>
</dbReference>
<dbReference type="EC" id="3.6.4.13" evidence="1"/>
<dbReference type="AlphaFoldDB" id="A0A1R1Y394"/>
<dbReference type="FunFam" id="1.20.120.1080:FF:000001">
    <property type="entry name" value="Pre-mRNA-splicing factor ATP-dependent RNA helicase"/>
    <property type="match status" value="1"/>
</dbReference>
<dbReference type="Proteomes" id="UP000187283">
    <property type="component" value="Unassembled WGS sequence"/>
</dbReference>
<dbReference type="GO" id="GO:0003724">
    <property type="term" value="F:RNA helicase activity"/>
    <property type="evidence" value="ECO:0007669"/>
    <property type="project" value="UniProtKB-EC"/>
</dbReference>
<keyword evidence="4" id="KW-0378">Hydrolase</keyword>
<dbReference type="SMART" id="SM00847">
    <property type="entry name" value="HA2"/>
    <property type="match status" value="1"/>
</dbReference>
<feature type="region of interest" description="Disordered" evidence="9">
    <location>
        <begin position="60"/>
        <end position="220"/>
    </location>
</feature>
<evidence type="ECO:0000256" key="6">
    <source>
        <dbReference type="ARBA" id="ARBA00022840"/>
    </source>
</evidence>
<dbReference type="GO" id="GO:0071013">
    <property type="term" value="C:catalytic step 2 spliceosome"/>
    <property type="evidence" value="ECO:0007669"/>
    <property type="project" value="TreeGrafter"/>
</dbReference>
<protein>
    <recommendedName>
        <fullName evidence="1">RNA helicase</fullName>
        <ecNumber evidence="1">3.6.4.13</ecNumber>
    </recommendedName>
</protein>
<keyword evidence="7" id="KW-0508">mRNA splicing</keyword>
<evidence type="ECO:0000256" key="9">
    <source>
        <dbReference type="SAM" id="MobiDB-lite"/>
    </source>
</evidence>
<dbReference type="InterPro" id="IPR027417">
    <property type="entry name" value="P-loop_NTPase"/>
</dbReference>
<proteinExistence type="predicted"/>
<keyword evidence="3" id="KW-0547">Nucleotide-binding</keyword>
<dbReference type="Gene3D" id="3.40.50.300">
    <property type="entry name" value="P-loop containing nucleotide triphosphate hydrolases"/>
    <property type="match status" value="2"/>
</dbReference>
<dbReference type="FunFam" id="3.40.50.300:FF:000007">
    <property type="entry name" value="Pre-mRNA-splicing factor ATP-dependent RNA helicase"/>
    <property type="match status" value="1"/>
</dbReference>
<evidence type="ECO:0000259" key="10">
    <source>
        <dbReference type="PROSITE" id="PS51192"/>
    </source>
</evidence>
<feature type="domain" description="Helicase ATP-binding" evidence="10">
    <location>
        <begin position="433"/>
        <end position="597"/>
    </location>
</feature>
<dbReference type="Gene3D" id="1.20.120.1080">
    <property type="match status" value="1"/>
</dbReference>
<evidence type="ECO:0000313" key="12">
    <source>
        <dbReference type="EMBL" id="OMJ21224.1"/>
    </source>
</evidence>
<keyword evidence="2" id="KW-0507">mRNA processing</keyword>
<evidence type="ECO:0000256" key="3">
    <source>
        <dbReference type="ARBA" id="ARBA00022741"/>
    </source>
</evidence>
<evidence type="ECO:0000256" key="8">
    <source>
        <dbReference type="ARBA" id="ARBA00047984"/>
    </source>
</evidence>
<dbReference type="PROSITE" id="PS51192">
    <property type="entry name" value="HELICASE_ATP_BIND_1"/>
    <property type="match status" value="1"/>
</dbReference>
<feature type="domain" description="Helicase C-terminal" evidence="11">
    <location>
        <begin position="619"/>
        <end position="795"/>
    </location>
</feature>
<evidence type="ECO:0000256" key="2">
    <source>
        <dbReference type="ARBA" id="ARBA00022664"/>
    </source>
</evidence>
<dbReference type="InterPro" id="IPR002464">
    <property type="entry name" value="DNA/RNA_helicase_DEAH_CS"/>
</dbReference>
<accession>A0A1R1Y394</accession>
<dbReference type="InterPro" id="IPR014001">
    <property type="entry name" value="Helicase_ATP-bd"/>
</dbReference>